<evidence type="ECO:0000256" key="1">
    <source>
        <dbReference type="SAM" id="Phobius"/>
    </source>
</evidence>
<proteinExistence type="predicted"/>
<keyword evidence="1" id="KW-0812">Transmembrane</keyword>
<organism evidence="2">
    <name type="scientific">Nannochloropsis oceanica</name>
    <dbReference type="NCBI Taxonomy" id="145522"/>
    <lineage>
        <taxon>Eukaryota</taxon>
        <taxon>Sar</taxon>
        <taxon>Stramenopiles</taxon>
        <taxon>Ochrophyta</taxon>
        <taxon>Eustigmatophyceae</taxon>
        <taxon>Eustigmatales</taxon>
        <taxon>Monodopsidaceae</taxon>
        <taxon>Nannochloropsis</taxon>
    </lineage>
</organism>
<protein>
    <submittedName>
        <fullName evidence="2">Uncharacterized protein</fullName>
    </submittedName>
</protein>
<keyword evidence="1" id="KW-0472">Membrane</keyword>
<evidence type="ECO:0000313" key="2">
    <source>
        <dbReference type="EMBL" id="AHX25232.1"/>
    </source>
</evidence>
<keyword evidence="2" id="KW-0934">Plastid</keyword>
<feature type="transmembrane region" description="Helical" evidence="1">
    <location>
        <begin position="38"/>
        <end position="57"/>
    </location>
</feature>
<keyword evidence="1" id="KW-1133">Transmembrane helix</keyword>
<geneLocation type="chloroplast" evidence="2"/>
<sequence>MSILLNVIFLSQVLLLAILVISRNPARLPGFEKARNQSLDKTIIVLVVSLIVTLFAFKCR</sequence>
<dbReference type="EMBL" id="KJ410683">
    <property type="protein sequence ID" value="AHX25232.1"/>
    <property type="molecule type" value="Genomic_DNA"/>
</dbReference>
<reference evidence="2" key="1">
    <citation type="journal article" date="2014" name="BMC Genomics">
        <title>A pangenomic analysis of the Nannochloropsis organellar genomes reveals novel genetic variations in key metabolic genes.</title>
        <authorList>
            <person name="Starkenburg S.R."/>
            <person name="Kwon K.J."/>
            <person name="Jha R.K."/>
            <person name="McKay C."/>
            <person name="Jacobs M."/>
            <person name="Chertkov O."/>
            <person name="Twary S."/>
            <person name="Rocap G."/>
            <person name="Cattolico R.A."/>
        </authorList>
    </citation>
    <scope>NUCLEOTIDE SEQUENCE</scope>
    <source>
        <strain evidence="2">LAMB0001</strain>
    </source>
</reference>
<name>A0A023PLI8_9STRA</name>
<gene>
    <name evidence="2" type="ORF">Naon00055</name>
</gene>
<accession>A0A023PLI8</accession>
<dbReference type="AlphaFoldDB" id="A0A023PLI8"/>
<keyword evidence="2" id="KW-0150">Chloroplast</keyword>